<evidence type="ECO:0000313" key="4">
    <source>
        <dbReference type="WBParaSite" id="NBR_0000365501-mRNA-1"/>
    </source>
</evidence>
<accession>A0A0N4XMA3</accession>
<evidence type="ECO:0000313" key="2">
    <source>
        <dbReference type="EMBL" id="VDL67246.1"/>
    </source>
</evidence>
<feature type="region of interest" description="Disordered" evidence="1">
    <location>
        <begin position="1"/>
        <end position="67"/>
    </location>
</feature>
<reference evidence="2 3" key="2">
    <citation type="submission" date="2018-11" db="EMBL/GenBank/DDBJ databases">
        <authorList>
            <consortium name="Pathogen Informatics"/>
        </authorList>
    </citation>
    <scope>NUCLEOTIDE SEQUENCE [LARGE SCALE GENOMIC DNA]</scope>
</reference>
<evidence type="ECO:0000256" key="1">
    <source>
        <dbReference type="SAM" id="MobiDB-lite"/>
    </source>
</evidence>
<keyword evidence="3" id="KW-1185">Reference proteome</keyword>
<proteinExistence type="predicted"/>
<feature type="compositionally biased region" description="Polar residues" evidence="1">
    <location>
        <begin position="1"/>
        <end position="10"/>
    </location>
</feature>
<organism evidence="4">
    <name type="scientific">Nippostrongylus brasiliensis</name>
    <name type="common">Rat hookworm</name>
    <dbReference type="NCBI Taxonomy" id="27835"/>
    <lineage>
        <taxon>Eukaryota</taxon>
        <taxon>Metazoa</taxon>
        <taxon>Ecdysozoa</taxon>
        <taxon>Nematoda</taxon>
        <taxon>Chromadorea</taxon>
        <taxon>Rhabditida</taxon>
        <taxon>Rhabditina</taxon>
        <taxon>Rhabditomorpha</taxon>
        <taxon>Strongyloidea</taxon>
        <taxon>Heligmosomidae</taxon>
        <taxon>Nippostrongylus</taxon>
    </lineage>
</organism>
<evidence type="ECO:0000313" key="3">
    <source>
        <dbReference type="Proteomes" id="UP000271162"/>
    </source>
</evidence>
<dbReference type="AlphaFoldDB" id="A0A0N4XMA3"/>
<dbReference type="Proteomes" id="UP000271162">
    <property type="component" value="Unassembled WGS sequence"/>
</dbReference>
<dbReference type="WBParaSite" id="NBR_0000365501-mRNA-1">
    <property type="protein sequence ID" value="NBR_0000365501-mRNA-1"/>
    <property type="gene ID" value="NBR_0000365501"/>
</dbReference>
<protein>
    <submittedName>
        <fullName evidence="4">Acyl-CoA synthetase</fullName>
    </submittedName>
</protein>
<gene>
    <name evidence="2" type="ORF">NBR_LOCUS3657</name>
</gene>
<dbReference type="EMBL" id="UYSL01005746">
    <property type="protein sequence ID" value="VDL67246.1"/>
    <property type="molecule type" value="Genomic_DNA"/>
</dbReference>
<name>A0A0N4XMA3_NIPBR</name>
<sequence length="67" mass="7361">MGTGDNTPTEELQADHSPPLSHMVGDLMAECDDPPLSGERSPVRTRQAVGDVISRRDLQESDYTTNY</sequence>
<reference evidence="4" key="1">
    <citation type="submission" date="2017-02" db="UniProtKB">
        <authorList>
            <consortium name="WormBaseParasite"/>
        </authorList>
    </citation>
    <scope>IDENTIFICATION</scope>
</reference>